<reference evidence="1" key="1">
    <citation type="journal article" date="2014" name="Nat. Commun.">
        <title>The tobacco genome sequence and its comparison with those of tomato and potato.</title>
        <authorList>
            <person name="Sierro N."/>
            <person name="Battey J.N."/>
            <person name="Ouadi S."/>
            <person name="Bakaher N."/>
            <person name="Bovet L."/>
            <person name="Willig A."/>
            <person name="Goepfert S."/>
            <person name="Peitsch M.C."/>
            <person name="Ivanov N.V."/>
        </authorList>
    </citation>
    <scope>NUCLEOTIDE SEQUENCE [LARGE SCALE GENOMIC DNA]</scope>
</reference>
<dbReference type="Proteomes" id="UP000790787">
    <property type="component" value="Chromosome 12"/>
</dbReference>
<gene>
    <name evidence="2" type="primary">LOC142167300</name>
</gene>
<organism evidence="1 2">
    <name type="scientific">Nicotiana tabacum</name>
    <name type="common">Common tobacco</name>
    <dbReference type="NCBI Taxonomy" id="4097"/>
    <lineage>
        <taxon>Eukaryota</taxon>
        <taxon>Viridiplantae</taxon>
        <taxon>Streptophyta</taxon>
        <taxon>Embryophyta</taxon>
        <taxon>Tracheophyta</taxon>
        <taxon>Spermatophyta</taxon>
        <taxon>Magnoliopsida</taxon>
        <taxon>eudicotyledons</taxon>
        <taxon>Gunneridae</taxon>
        <taxon>Pentapetalae</taxon>
        <taxon>asterids</taxon>
        <taxon>lamiids</taxon>
        <taxon>Solanales</taxon>
        <taxon>Solanaceae</taxon>
        <taxon>Nicotianoideae</taxon>
        <taxon>Nicotianeae</taxon>
        <taxon>Nicotiana</taxon>
    </lineage>
</organism>
<evidence type="ECO:0000313" key="2">
    <source>
        <dbReference type="RefSeq" id="XP_075083565.1"/>
    </source>
</evidence>
<name>A0AC58SF16_TOBAC</name>
<sequence length="868" mass="97376">MGETTEVVIAATTDSTNKGVIDSTHHFFLHPSDYPGMNLVFSAFDGKSYGAWRRAVVIALSIKNKLGFIDGTLFIPDENSGLQRSVLYSHNAKDLWNDLEDRFGQTNVAKLFQLQKELSAVVQGNSSVSSYFTKMKNLWDELDTLINFSTCSCECVCGAKRKSLKTHQDQRLLQFLMALNDTYIGVRSNILLTCPLPSLGQAYSMVIQDEKQREIHVFPVYPGESASFIAAQHGTVGKRNNVRDFKGKKLGYEGKKNNSTCSYCKKLGHVMEQCYMLVGFSSDFMFTNQRKCQRLVQGNNTFSTEENAVQTTGIKSLTQENISQILQLLQQVQMGKHGTNSSENNADVNCVGISFSHNCTTWFAYNNNETWILDSGASEHMTFDETALYNIDHLPKPLNVNLPNSHKARVTHSGPSMKRPLVIGRESCGLYVLESRHLELIAKKSSSSRSLFMLGKNLCNQKVPSSLLSFSSNSDVKNKLWHYRLGHLPLSNMKNISSIPNSSCDNFSVPCAICHMARQSKIPFSTSSTTSKTMKNFDPGALPCVFLGYSHGKKGYKVLKLDTKKTFVSRDVIFHKDIYPFASMNISKPHKLIFPTSNTPRVNLEVPDLQTTNSVGHSHHPSNLPNQDVTEFPTPLFSPQPIDGNPKNSPVALRKSIRIHKTPSYLSDYITNAVQLTDTAHHPGWQEAMQKEIEALVQNETWEVVEPPADKKALPCKWVYKVKHHSDGSIERLKARLIIRATAVKKGWGLYQLDVNNAFLHGDLNEKKKGTSISIVAIYVDDIVLTGNDIEELNALKIFLDQEFKIKDLENLHYFLGMEVLRESTDLILSQCKFTLDLLKEFDCIDKQPASSPLDPTQKLLAHSREVI</sequence>
<reference evidence="2" key="2">
    <citation type="submission" date="2025-08" db="UniProtKB">
        <authorList>
            <consortium name="RefSeq"/>
        </authorList>
    </citation>
    <scope>IDENTIFICATION</scope>
    <source>
        <tissue evidence="2">Leaf</tissue>
    </source>
</reference>
<accession>A0AC58SF16</accession>
<proteinExistence type="predicted"/>
<evidence type="ECO:0000313" key="1">
    <source>
        <dbReference type="Proteomes" id="UP000790787"/>
    </source>
</evidence>
<keyword evidence="1" id="KW-1185">Reference proteome</keyword>
<protein>
    <submittedName>
        <fullName evidence="2">Uncharacterized protein LOC142167300</fullName>
    </submittedName>
</protein>
<dbReference type="RefSeq" id="XP_075083565.1">
    <property type="nucleotide sequence ID" value="XM_075227464.1"/>
</dbReference>